<organism evidence="1 2">
    <name type="scientific">Undibacterium macrobrachii</name>
    <dbReference type="NCBI Taxonomy" id="1119058"/>
    <lineage>
        <taxon>Bacteria</taxon>
        <taxon>Pseudomonadati</taxon>
        <taxon>Pseudomonadota</taxon>
        <taxon>Betaproteobacteria</taxon>
        <taxon>Burkholderiales</taxon>
        <taxon>Oxalobacteraceae</taxon>
        <taxon>Undibacterium</taxon>
    </lineage>
</organism>
<gene>
    <name evidence="1" type="ORF">GCM10011282_08520</name>
</gene>
<protein>
    <submittedName>
        <fullName evidence="1">Uncharacterized protein</fullName>
    </submittedName>
</protein>
<proteinExistence type="predicted"/>
<dbReference type="EMBL" id="BMYT01000001">
    <property type="protein sequence ID" value="GGX04619.1"/>
    <property type="molecule type" value="Genomic_DNA"/>
</dbReference>
<sequence>MNLSGVAILSILLLSEMTIVFYEFTQQPRYWVAHDEDGYWLVPAREQGWHERSPFVGHATNLIPLLDFDGIDLGLPALS</sequence>
<comment type="caution">
    <text evidence="1">The sequence shown here is derived from an EMBL/GenBank/DDBJ whole genome shotgun (WGS) entry which is preliminary data.</text>
</comment>
<reference evidence="2" key="1">
    <citation type="journal article" date="2019" name="Int. J. Syst. Evol. Microbiol.">
        <title>The Global Catalogue of Microorganisms (GCM) 10K type strain sequencing project: providing services to taxonomists for standard genome sequencing and annotation.</title>
        <authorList>
            <consortium name="The Broad Institute Genomics Platform"/>
            <consortium name="The Broad Institute Genome Sequencing Center for Infectious Disease"/>
            <person name="Wu L."/>
            <person name="Ma J."/>
        </authorList>
    </citation>
    <scope>NUCLEOTIDE SEQUENCE [LARGE SCALE GENOMIC DNA]</scope>
    <source>
        <strain evidence="2">KCTC 23916</strain>
    </source>
</reference>
<evidence type="ECO:0000313" key="1">
    <source>
        <dbReference type="EMBL" id="GGX04619.1"/>
    </source>
</evidence>
<accession>A0ABQ2X8H9</accession>
<name>A0ABQ2X8H9_9BURK</name>
<evidence type="ECO:0000313" key="2">
    <source>
        <dbReference type="Proteomes" id="UP000620127"/>
    </source>
</evidence>
<keyword evidence="2" id="KW-1185">Reference proteome</keyword>
<dbReference type="Proteomes" id="UP000620127">
    <property type="component" value="Unassembled WGS sequence"/>
</dbReference>